<dbReference type="OrthoDB" id="9804726at2"/>
<reference evidence="1 2" key="1">
    <citation type="submission" date="2018-08" db="EMBL/GenBank/DDBJ databases">
        <title>A genome reference for cultivated species of the human gut microbiota.</title>
        <authorList>
            <person name="Zou Y."/>
            <person name="Xue W."/>
            <person name="Luo G."/>
        </authorList>
    </citation>
    <scope>NUCLEOTIDE SEQUENCE [LARGE SCALE GENOMIC DNA]</scope>
    <source>
        <strain evidence="1 2">AF22-21</strain>
    </source>
</reference>
<dbReference type="GeneID" id="92833256"/>
<comment type="caution">
    <text evidence="1">The sequence shown here is derived from an EMBL/GenBank/DDBJ whole genome shotgun (WGS) entry which is preliminary data.</text>
</comment>
<proteinExistence type="predicted"/>
<dbReference type="EMBL" id="QRVK01000014">
    <property type="protein sequence ID" value="RGS42901.1"/>
    <property type="molecule type" value="Genomic_DNA"/>
</dbReference>
<accession>A0A3R6CUH0</accession>
<protein>
    <submittedName>
        <fullName evidence="1">Uncharacterized protein</fullName>
    </submittedName>
</protein>
<dbReference type="Proteomes" id="UP000283295">
    <property type="component" value="Unassembled WGS sequence"/>
</dbReference>
<evidence type="ECO:0000313" key="2">
    <source>
        <dbReference type="Proteomes" id="UP000283295"/>
    </source>
</evidence>
<gene>
    <name evidence="1" type="ORF">DWX94_07260</name>
</gene>
<evidence type="ECO:0000313" key="1">
    <source>
        <dbReference type="EMBL" id="RGS42901.1"/>
    </source>
</evidence>
<dbReference type="RefSeq" id="WP_044997847.1">
    <property type="nucleotide sequence ID" value="NZ_CABIWG010000008.1"/>
</dbReference>
<organism evidence="1 2">
    <name type="scientific">Coprococcus eutactus</name>
    <dbReference type="NCBI Taxonomy" id="33043"/>
    <lineage>
        <taxon>Bacteria</taxon>
        <taxon>Bacillati</taxon>
        <taxon>Bacillota</taxon>
        <taxon>Clostridia</taxon>
        <taxon>Lachnospirales</taxon>
        <taxon>Lachnospiraceae</taxon>
        <taxon>Coprococcus</taxon>
    </lineage>
</organism>
<sequence length="59" mass="7016">MCDVAKYSKMYKDIKNLQPEDTLQLVLESKTKDEKEFFELIGNYLLQKKQKEVIEGNLF</sequence>
<name>A0A3R6CUH0_9FIRM</name>
<dbReference type="AlphaFoldDB" id="A0A3R6CUH0"/>